<accession>A0A1I6PBM6</accession>
<evidence type="ECO:0000313" key="3">
    <source>
        <dbReference type="Proteomes" id="UP000198788"/>
    </source>
</evidence>
<dbReference type="AlphaFoldDB" id="A0A1I6PBM6"/>
<organism evidence="2 3">
    <name type="scientific">Brevundimonas viscosa</name>
    <dbReference type="NCBI Taxonomy" id="871741"/>
    <lineage>
        <taxon>Bacteria</taxon>
        <taxon>Pseudomonadati</taxon>
        <taxon>Pseudomonadota</taxon>
        <taxon>Alphaproteobacteria</taxon>
        <taxon>Caulobacterales</taxon>
        <taxon>Caulobacteraceae</taxon>
        <taxon>Brevundimonas</taxon>
    </lineage>
</organism>
<feature type="coiled-coil region" evidence="1">
    <location>
        <begin position="23"/>
        <end position="50"/>
    </location>
</feature>
<sequence>MASSIIPFGTEHSVALHTLVRKRAELDGELEQHQGLIRDLQKTIQNLDAVLVLLKPDIDIGEIAPKRVRPIHAAAPGEITSIVVDCLREAEGALTSRALAQAVVEKRDLDPADMKLEITMAKRVRACLRPLRLAGRVRAVSMASGPQGWVLATKQVEQPVTVSLELTR</sequence>
<dbReference type="RefSeq" id="WP_092307353.1">
    <property type="nucleotide sequence ID" value="NZ_FOZV01000001.1"/>
</dbReference>
<name>A0A1I6PBM6_9CAUL</name>
<keyword evidence="1" id="KW-0175">Coiled coil</keyword>
<protein>
    <submittedName>
        <fullName evidence="2">Uncharacterized protein</fullName>
    </submittedName>
</protein>
<reference evidence="3" key="1">
    <citation type="submission" date="2016-10" db="EMBL/GenBank/DDBJ databases">
        <authorList>
            <person name="Varghese N."/>
            <person name="Submissions S."/>
        </authorList>
    </citation>
    <scope>NUCLEOTIDE SEQUENCE [LARGE SCALE GENOMIC DNA]</scope>
    <source>
        <strain evidence="3">CGMCC 1.10683</strain>
    </source>
</reference>
<proteinExistence type="predicted"/>
<evidence type="ECO:0000256" key="1">
    <source>
        <dbReference type="SAM" id="Coils"/>
    </source>
</evidence>
<dbReference type="Proteomes" id="UP000198788">
    <property type="component" value="Unassembled WGS sequence"/>
</dbReference>
<gene>
    <name evidence="2" type="ORF">SAMN05192570_1015</name>
</gene>
<dbReference type="OrthoDB" id="7847585at2"/>
<dbReference type="EMBL" id="FOZV01000001">
    <property type="protein sequence ID" value="SFS37604.1"/>
    <property type="molecule type" value="Genomic_DNA"/>
</dbReference>
<evidence type="ECO:0000313" key="2">
    <source>
        <dbReference type="EMBL" id="SFS37604.1"/>
    </source>
</evidence>
<keyword evidence="3" id="KW-1185">Reference proteome</keyword>